<dbReference type="EMBL" id="JFFI01002711">
    <property type="protein sequence ID" value="KXH26489.1"/>
    <property type="molecule type" value="Genomic_DNA"/>
</dbReference>
<feature type="signal peptide" evidence="2">
    <location>
        <begin position="1"/>
        <end position="22"/>
    </location>
</feature>
<keyword evidence="4" id="KW-1185">Reference proteome</keyword>
<evidence type="ECO:0000256" key="2">
    <source>
        <dbReference type="SAM" id="SignalP"/>
    </source>
</evidence>
<keyword evidence="2" id="KW-0732">Signal</keyword>
<gene>
    <name evidence="3" type="ORF">CSAL01_05412</name>
</gene>
<feature type="chain" id="PRO_5007801183" evidence="2">
    <location>
        <begin position="23"/>
        <end position="315"/>
    </location>
</feature>
<evidence type="ECO:0000313" key="4">
    <source>
        <dbReference type="Proteomes" id="UP000070121"/>
    </source>
</evidence>
<proteinExistence type="predicted"/>
<dbReference type="STRING" id="1209931.A0A135RSE9"/>
<feature type="region of interest" description="Disordered" evidence="1">
    <location>
        <begin position="248"/>
        <end position="315"/>
    </location>
</feature>
<reference evidence="3 4" key="1">
    <citation type="submission" date="2014-02" db="EMBL/GenBank/DDBJ databases">
        <title>The genome sequence of Colletotrichum salicis CBS 607.94.</title>
        <authorList>
            <person name="Baroncelli R."/>
            <person name="Thon M.R."/>
        </authorList>
    </citation>
    <scope>NUCLEOTIDE SEQUENCE [LARGE SCALE GENOMIC DNA]</scope>
    <source>
        <strain evidence="3 4">CBS 607.94</strain>
    </source>
</reference>
<accession>A0A135RSE9</accession>
<feature type="compositionally biased region" description="Low complexity" evidence="1">
    <location>
        <begin position="262"/>
        <end position="278"/>
    </location>
</feature>
<dbReference type="OrthoDB" id="4848805at2759"/>
<sequence>MGIDSTLLQLAVLSSLVVALEAAAAPTTPPNLRFAAIPLKRQATTSSGQYCGYEDNEKHGPWDCHSETCVTRGSIMGCGSSPITSCLEYDDPICSQKLEGPGNVCCTGITFPFCATGIKYITRDSIFTLKAFNCGNNQFSGVHYLVDTFSSSATSSSSSPSPPLTISSPTPVSTASSESSTATLAPTPQTEKTVPIGAIVGGAIAGLVVMGLIGGVVNTDPDYTYEAAPPRGAISEWKSPSPALTYESYKSNHQSANSGAYQHQSQTSSQSPDPTSRSGALPNGYSSNRISEVPATNPAGTGNNASELHSDYIQR</sequence>
<comment type="caution">
    <text evidence="3">The sequence shown here is derived from an EMBL/GenBank/DDBJ whole genome shotgun (WGS) entry which is preliminary data.</text>
</comment>
<feature type="compositionally biased region" description="Polar residues" evidence="1">
    <location>
        <begin position="248"/>
        <end position="261"/>
    </location>
</feature>
<dbReference type="AlphaFoldDB" id="A0A135RSE9"/>
<name>A0A135RSE9_9PEZI</name>
<protein>
    <submittedName>
        <fullName evidence="3">Uncharacterized protein</fullName>
    </submittedName>
</protein>
<feature type="region of interest" description="Disordered" evidence="1">
    <location>
        <begin position="154"/>
        <end position="189"/>
    </location>
</feature>
<feature type="compositionally biased region" description="Polar residues" evidence="1">
    <location>
        <begin position="298"/>
        <end position="307"/>
    </location>
</feature>
<organism evidence="3 4">
    <name type="scientific">Colletotrichum salicis</name>
    <dbReference type="NCBI Taxonomy" id="1209931"/>
    <lineage>
        <taxon>Eukaryota</taxon>
        <taxon>Fungi</taxon>
        <taxon>Dikarya</taxon>
        <taxon>Ascomycota</taxon>
        <taxon>Pezizomycotina</taxon>
        <taxon>Sordariomycetes</taxon>
        <taxon>Hypocreomycetidae</taxon>
        <taxon>Glomerellales</taxon>
        <taxon>Glomerellaceae</taxon>
        <taxon>Colletotrichum</taxon>
        <taxon>Colletotrichum acutatum species complex</taxon>
    </lineage>
</organism>
<feature type="compositionally biased region" description="Low complexity" evidence="1">
    <location>
        <begin position="154"/>
        <end position="188"/>
    </location>
</feature>
<evidence type="ECO:0000256" key="1">
    <source>
        <dbReference type="SAM" id="MobiDB-lite"/>
    </source>
</evidence>
<dbReference type="Proteomes" id="UP000070121">
    <property type="component" value="Unassembled WGS sequence"/>
</dbReference>
<evidence type="ECO:0000313" key="3">
    <source>
        <dbReference type="EMBL" id="KXH26489.1"/>
    </source>
</evidence>